<protein>
    <recommendedName>
        <fullName evidence="3">Fis family transcriptional regulator</fullName>
    </recommendedName>
</protein>
<gene>
    <name evidence="1" type="ORF">LE190_10460</name>
</gene>
<proteinExistence type="predicted"/>
<dbReference type="Proteomes" id="UP001198602">
    <property type="component" value="Unassembled WGS sequence"/>
</dbReference>
<dbReference type="RefSeq" id="WP_225238638.1">
    <property type="nucleotide sequence ID" value="NZ_JAHYBX010000003.1"/>
</dbReference>
<keyword evidence="2" id="KW-1185">Reference proteome</keyword>
<organism evidence="1 2">
    <name type="scientific">Massilia hydrophila</name>
    <dbReference type="NCBI Taxonomy" id="3044279"/>
    <lineage>
        <taxon>Bacteria</taxon>
        <taxon>Pseudomonadati</taxon>
        <taxon>Pseudomonadota</taxon>
        <taxon>Betaproteobacteria</taxon>
        <taxon>Burkholderiales</taxon>
        <taxon>Oxalobacteraceae</taxon>
        <taxon>Telluria group</taxon>
        <taxon>Massilia</taxon>
    </lineage>
</organism>
<evidence type="ECO:0008006" key="3">
    <source>
        <dbReference type="Google" id="ProtNLM"/>
    </source>
</evidence>
<accession>A0ABS7Y9I9</accession>
<dbReference type="EMBL" id="JAHYBX010000003">
    <property type="protein sequence ID" value="MCA1856343.1"/>
    <property type="molecule type" value="Genomic_DNA"/>
</dbReference>
<name>A0ABS7Y9I9_9BURK</name>
<evidence type="ECO:0000313" key="2">
    <source>
        <dbReference type="Proteomes" id="UP001198602"/>
    </source>
</evidence>
<reference evidence="1 2" key="1">
    <citation type="submission" date="2021-07" db="EMBL/GenBank/DDBJ databases">
        <title>Characterization of Violacein-producing bacteria and related species.</title>
        <authorList>
            <person name="Wilson H.S."/>
            <person name="De Leon M.E."/>
        </authorList>
    </citation>
    <scope>NUCLEOTIDE SEQUENCE [LARGE SCALE GENOMIC DNA]</scope>
    <source>
        <strain evidence="1 2">HSC-2F05</strain>
    </source>
</reference>
<evidence type="ECO:0000313" key="1">
    <source>
        <dbReference type="EMBL" id="MCA1856343.1"/>
    </source>
</evidence>
<comment type="caution">
    <text evidence="1">The sequence shown here is derived from an EMBL/GenBank/DDBJ whole genome shotgun (WGS) entry which is preliminary data.</text>
</comment>
<sequence>MHMLFRLFGPRRRKNQEDIAIRAAEVIVQVLFDIGLARFLGGTVVLDRQFRIRFYGAPPQPSGDTIASIALRELEEARAFHAHVLRAGIDAPALERQARVMADAILRELRTQSPALRALPAARRERRTDLRAA</sequence>